<reference evidence="1" key="1">
    <citation type="journal article" date="2020" name="mSystems">
        <title>Genome- and Community-Level Interaction Insights into Carbon Utilization and Element Cycling Functions of Hydrothermarchaeota in Hydrothermal Sediment.</title>
        <authorList>
            <person name="Zhou Z."/>
            <person name="Liu Y."/>
            <person name="Xu W."/>
            <person name="Pan J."/>
            <person name="Luo Z.H."/>
            <person name="Li M."/>
        </authorList>
    </citation>
    <scope>NUCLEOTIDE SEQUENCE [LARGE SCALE GENOMIC DNA]</scope>
    <source>
        <strain evidence="1">SpSt-1056</strain>
    </source>
</reference>
<dbReference type="AlphaFoldDB" id="A0A7C5Q5B5"/>
<dbReference type="EMBL" id="DRWN01000070">
    <property type="protein sequence ID" value="HHK69209.1"/>
    <property type="molecule type" value="Genomic_DNA"/>
</dbReference>
<evidence type="ECO:0000313" key="1">
    <source>
        <dbReference type="EMBL" id="HHK69209.1"/>
    </source>
</evidence>
<comment type="caution">
    <text evidence="1">The sequence shown here is derived from an EMBL/GenBank/DDBJ whole genome shotgun (WGS) entry which is preliminary data.</text>
</comment>
<organism evidence="1">
    <name type="scientific">Caldiarchaeum subterraneum</name>
    <dbReference type="NCBI Taxonomy" id="311458"/>
    <lineage>
        <taxon>Archaea</taxon>
        <taxon>Nitrososphaerota</taxon>
        <taxon>Candidatus Caldarchaeales</taxon>
        <taxon>Candidatus Caldarchaeaceae</taxon>
        <taxon>Candidatus Caldarchaeum</taxon>
    </lineage>
</organism>
<accession>A0A7C5Q5B5</accession>
<name>A0A7C5Q5B5_CALS0</name>
<protein>
    <submittedName>
        <fullName evidence="1">Uncharacterized protein</fullName>
    </submittedName>
</protein>
<proteinExistence type="predicted"/>
<gene>
    <name evidence="1" type="ORF">ENM11_08735</name>
</gene>
<sequence length="90" mass="10131">MPKMFSKQSAFKTILTLGDTLATIASEKNLQQMTVGVGELRRLLNNGERRGKSILSLALQRFAASNIFQTSSWVLEVVDVKKPILIIRRR</sequence>